<dbReference type="AlphaFoldDB" id="A0A223DQF4"/>
<gene>
    <name evidence="7" type="primary">xerC</name>
</gene>
<proteinExistence type="predicted"/>
<feature type="domain" description="Core-binding (CB)" evidence="6">
    <location>
        <begin position="7"/>
        <end position="94"/>
    </location>
</feature>
<dbReference type="GO" id="GO:0006310">
    <property type="term" value="P:DNA recombination"/>
    <property type="evidence" value="ECO:0007669"/>
    <property type="project" value="UniProtKB-KW"/>
</dbReference>
<dbReference type="Pfam" id="PF00589">
    <property type="entry name" value="Phage_integrase"/>
    <property type="match status" value="1"/>
</dbReference>
<dbReference type="InterPro" id="IPR010998">
    <property type="entry name" value="Integrase_recombinase_N"/>
</dbReference>
<name>A0A223DQF4_KLEPN</name>
<sequence>MPKKRSVTLSSAMKKYINTASVEKKGWKQELYRMSVINRYEIASMLMHEITSVDISKYRDERLNSFNERTQKKISGNTVRLELAFLSSVFKLAQVEWGVCNSNPVLAVRKPKIGKGRERRLLKSEERKISNFFEQVDHQMYVIFHLALETAMRQGEILGLLWENVNLSIGVAHLPETKNGTWRDVPLSKKSRELLLHMKPKVCGRIFTFTSNSFKSKWRKTINFLNVDDLHFHDLRHEAISRLFELGTLNMIEVASISGHKSLAMLKRYTHLKAYQLVRKIDAKVKTVKKIASYFTPYPAICKTTNEGYSITFIDFDEFVVNGANKDETISNAAIELLRKLAIAAQQGKKIASPGQLAKVSDDVILINPLN</sequence>
<dbReference type="InterPro" id="IPR002104">
    <property type="entry name" value="Integrase_catalytic"/>
</dbReference>
<feature type="domain" description="Tyr recombinase" evidence="5">
    <location>
        <begin position="117"/>
        <end position="283"/>
    </location>
</feature>
<evidence type="ECO:0000256" key="1">
    <source>
        <dbReference type="ARBA" id="ARBA00022908"/>
    </source>
</evidence>
<dbReference type="InterPro" id="IPR011010">
    <property type="entry name" value="DNA_brk_join_enz"/>
</dbReference>
<keyword evidence="2 4" id="KW-0238">DNA-binding</keyword>
<reference evidence="7" key="1">
    <citation type="submission" date="2019-05" db="EMBL/GenBank/DDBJ databases">
        <title>Complete sequence of plasmid p447-IMP harbouring the metallo-beta-lactamase gene blaIMP-8.</title>
        <authorList>
            <person name="Zhan Z."/>
            <person name="Feng J."/>
            <person name="Jiang X."/>
            <person name="Liang Q."/>
            <person name="Liang L."/>
            <person name="Yuan M."/>
            <person name="Fang H."/>
            <person name="Li P."/>
            <person name="Zhou D."/>
        </authorList>
    </citation>
    <scope>NUCLEOTIDE SEQUENCE</scope>
    <source>
        <strain evidence="7">447</strain>
        <plasmid evidence="7">p447-IMP</plasmid>
    </source>
</reference>
<dbReference type="InterPro" id="IPR044068">
    <property type="entry name" value="CB"/>
</dbReference>
<keyword evidence="1" id="KW-0229">DNA integration</keyword>
<dbReference type="Gene3D" id="1.10.150.130">
    <property type="match status" value="1"/>
</dbReference>
<evidence type="ECO:0000259" key="6">
    <source>
        <dbReference type="PROSITE" id="PS51900"/>
    </source>
</evidence>
<dbReference type="Gene3D" id="1.10.443.10">
    <property type="entry name" value="Intergrase catalytic core"/>
    <property type="match status" value="1"/>
</dbReference>
<dbReference type="SUPFAM" id="SSF56349">
    <property type="entry name" value="DNA breaking-rejoining enzymes"/>
    <property type="match status" value="1"/>
</dbReference>
<evidence type="ECO:0000256" key="2">
    <source>
        <dbReference type="ARBA" id="ARBA00023125"/>
    </source>
</evidence>
<dbReference type="GO" id="GO:0003677">
    <property type="term" value="F:DNA binding"/>
    <property type="evidence" value="ECO:0007669"/>
    <property type="project" value="UniProtKB-UniRule"/>
</dbReference>
<dbReference type="InterPro" id="IPR050090">
    <property type="entry name" value="Tyrosine_recombinase_XerCD"/>
</dbReference>
<evidence type="ECO:0000256" key="4">
    <source>
        <dbReference type="PROSITE-ProRule" id="PRU01248"/>
    </source>
</evidence>
<accession>A0A223DQF4</accession>
<organism evidence="7">
    <name type="scientific">Klebsiella pneumoniae</name>
    <dbReference type="NCBI Taxonomy" id="573"/>
    <lineage>
        <taxon>Bacteria</taxon>
        <taxon>Pseudomonadati</taxon>
        <taxon>Pseudomonadota</taxon>
        <taxon>Gammaproteobacteria</taxon>
        <taxon>Enterobacterales</taxon>
        <taxon>Enterobacteriaceae</taxon>
        <taxon>Klebsiella/Raoultella group</taxon>
        <taxon>Klebsiella</taxon>
        <taxon>Klebsiella pneumoniae complex</taxon>
    </lineage>
</organism>
<dbReference type="PANTHER" id="PTHR30349:SF94">
    <property type="entry name" value="INTEGRASE_RECOMBINASE HI_1414-RELATED"/>
    <property type="match status" value="1"/>
</dbReference>
<keyword evidence="7" id="KW-0614">Plasmid</keyword>
<dbReference type="PROSITE" id="PS51898">
    <property type="entry name" value="TYR_RECOMBINASE"/>
    <property type="match status" value="1"/>
</dbReference>
<protein>
    <submittedName>
        <fullName evidence="7">Tyrosine recombinase XerC</fullName>
    </submittedName>
</protein>
<dbReference type="PANTHER" id="PTHR30349">
    <property type="entry name" value="PHAGE INTEGRASE-RELATED"/>
    <property type="match status" value="1"/>
</dbReference>
<dbReference type="EMBL" id="KY978631">
    <property type="protein sequence ID" value="ASS84920.1"/>
    <property type="molecule type" value="Genomic_DNA"/>
</dbReference>
<keyword evidence="3" id="KW-0233">DNA recombination</keyword>
<dbReference type="InterPro" id="IPR013762">
    <property type="entry name" value="Integrase-like_cat_sf"/>
</dbReference>
<evidence type="ECO:0000259" key="5">
    <source>
        <dbReference type="PROSITE" id="PS51898"/>
    </source>
</evidence>
<dbReference type="Gene3D" id="3.30.160.250">
    <property type="match status" value="1"/>
</dbReference>
<dbReference type="CDD" id="cd00796">
    <property type="entry name" value="INT_Rci_Hp1_C"/>
    <property type="match status" value="1"/>
</dbReference>
<evidence type="ECO:0000256" key="3">
    <source>
        <dbReference type="ARBA" id="ARBA00023172"/>
    </source>
</evidence>
<dbReference type="PROSITE" id="PS51900">
    <property type="entry name" value="CB"/>
    <property type="match status" value="1"/>
</dbReference>
<dbReference type="GO" id="GO:0015074">
    <property type="term" value="P:DNA integration"/>
    <property type="evidence" value="ECO:0007669"/>
    <property type="project" value="UniProtKB-KW"/>
</dbReference>
<evidence type="ECO:0000313" key="7">
    <source>
        <dbReference type="EMBL" id="ASS84920.1"/>
    </source>
</evidence>
<geneLocation type="plasmid" evidence="7">
    <name>p447-IMP</name>
</geneLocation>